<organism evidence="1 2">
    <name type="scientific">Melastoma candidum</name>
    <dbReference type="NCBI Taxonomy" id="119954"/>
    <lineage>
        <taxon>Eukaryota</taxon>
        <taxon>Viridiplantae</taxon>
        <taxon>Streptophyta</taxon>
        <taxon>Embryophyta</taxon>
        <taxon>Tracheophyta</taxon>
        <taxon>Spermatophyta</taxon>
        <taxon>Magnoliopsida</taxon>
        <taxon>eudicotyledons</taxon>
        <taxon>Gunneridae</taxon>
        <taxon>Pentapetalae</taxon>
        <taxon>rosids</taxon>
        <taxon>malvids</taxon>
        <taxon>Myrtales</taxon>
        <taxon>Melastomataceae</taxon>
        <taxon>Melastomatoideae</taxon>
        <taxon>Melastomateae</taxon>
        <taxon>Melastoma</taxon>
    </lineage>
</organism>
<accession>A0ACB9R4N9</accession>
<sequence>MVLLHPRESPSAMAGHRSSPDEELHPVFIDTSLGTHFAVSARHTDTVADLRRMLIPGHLSSFPGFGEIRIEAIKVKRRGHFYRLQDPIPLRHIFKRKDYWYIYLDASASASAVYLEEIIVHDGPASDKAPVSQIDGLNAGRGTDDGETAIGDESMDGGLVGAASGSRKKLKSDETLKCHEQEDLVFHPRFGGSTSHSQEKTTDFKSELIIKQLDNNDSSEKKAQEASPVQNQVFIEAESSVQSGLKGGVDLAPLSYHGHPDGDEGAQKDDVSHVSSATNLDQSMLTSKKRKKPSQKKESSKRKDVNSNGEHGLEQVDGSRGAIPEAKPKESAAIENSGKQITDDMALVDEQVAPADVGDGSRVQKGLNLLLRESAELSGRVVADERSEKGDAISNSLATGMPENGSSRDKRKKSTHKRDLSRKTTAAPTEELELKRVENSSGTSYLAKHNKPDNKEDVIEKITVNTVVVHDQGAVANADLQGGIQHGPELVLGEINGQVNEKGATVSNMSVDDVGKNASAKKRKKSSQRKERSKKKNIDANQENLPKHVDDLVVNEKSENVIQADEEALNTDAGDVSRVQNDLLQEENNGKFMDYETIRGVTGFASHDPFIISVMEDKSSAKKRKKSRRTNDSSKQQPHDPDEKHVQGQAPIDKHRPKQIEVPEDVSAVPEPEEQDNTGKNIEENLDDTMSVHEQVLRADANYGGEVQNGSELALREENNSQIPGDVAISGTGKGHVAIELLASGVVGDESSKKKTKKSTDKPSKRKTVSPETLGQKLDVKKVLVMHVEDSVGANSSVETKDANNKEKIIKEKPADVVVVNEKTFDYNAGDGMLEENNELLHGDEANDEAKRVHSPPDSLASGDIEDELSKKKKTKSTTRPSKKKIDHTDENLALKQDQKEKVVLMHGEDSASIHEQTFDVDANDRVQEENNKQFNGDEANGEAKKVNLALDLLASCVMEVESSKKKTEKPLNKQNQKRTLHLEKLVLKQDPKEKVAPKYVKDSVGANTSAETKEADNEQKCKENSVNVVVAHEQTFDADTGDRVQEGNNEQFDGAEANGEASKVNLALNLLASYVMEDESCKRKTKVATNKQNKKKSLQLEEKLTWKHDPKENVVPKQVKDYVGPNTSAETKEADNKENSADLVVVHQQTFDADAVDQVREENNEHLYGDEAAMEVEKVDLVPDLAVSGVVRDIFSLKKKKPTQTKDAITEKPIDPCEDHELENIESSPGGSSLARPGELVNSRNYFSVVEGNESITPFRTDVDSQEAFKRKGMAGTAPETQKKRKRKQTAADRSVEQEVDVSSCSEMSKKEMQKFISASSISKSGHRLSSASPVRTSDGKHEDYGSINFSDCFTPTRPQVVVAASTDEVAGMKGNVKINPANIRKSRNSEASPSAIEVTKNNKTRLSHLDRYCVAFRNSSNQSLQKRSLLDKSGLIFKDETSDGSDDGQRSGMSDATTRTPSDDTASSDYSDGDSNVLKKSQGSGNGSQPNGRRSNMKNLLSTAGKDVELTKILQRSSRYKMAKKAASQSQEKDMDSEPVDFVPDSQADV</sequence>
<dbReference type="EMBL" id="CM042883">
    <property type="protein sequence ID" value="KAI4373829.1"/>
    <property type="molecule type" value="Genomic_DNA"/>
</dbReference>
<reference evidence="2" key="1">
    <citation type="journal article" date="2023" name="Front. Plant Sci.">
        <title>Chromosomal-level genome assembly of Melastoma candidum provides insights into trichome evolution.</title>
        <authorList>
            <person name="Zhong Y."/>
            <person name="Wu W."/>
            <person name="Sun C."/>
            <person name="Zou P."/>
            <person name="Liu Y."/>
            <person name="Dai S."/>
            <person name="Zhou R."/>
        </authorList>
    </citation>
    <scope>NUCLEOTIDE SEQUENCE [LARGE SCALE GENOMIC DNA]</scope>
</reference>
<gene>
    <name evidence="1" type="ORF">MLD38_011902</name>
</gene>
<keyword evidence="2" id="KW-1185">Reference proteome</keyword>
<evidence type="ECO:0000313" key="1">
    <source>
        <dbReference type="EMBL" id="KAI4373829.1"/>
    </source>
</evidence>
<evidence type="ECO:0000313" key="2">
    <source>
        <dbReference type="Proteomes" id="UP001057402"/>
    </source>
</evidence>
<proteinExistence type="predicted"/>
<name>A0ACB9R4N9_9MYRT</name>
<comment type="caution">
    <text evidence="1">The sequence shown here is derived from an EMBL/GenBank/DDBJ whole genome shotgun (WGS) entry which is preliminary data.</text>
</comment>
<protein>
    <submittedName>
        <fullName evidence="1">Uncharacterized protein</fullName>
    </submittedName>
</protein>
<dbReference type="Proteomes" id="UP001057402">
    <property type="component" value="Chromosome 4"/>
</dbReference>